<dbReference type="InterPro" id="IPR035647">
    <property type="entry name" value="EFG_III/V"/>
</dbReference>
<evidence type="ECO:0000313" key="2">
    <source>
        <dbReference type="EMBL" id="HAE51190.1"/>
    </source>
</evidence>
<dbReference type="InterPro" id="IPR000640">
    <property type="entry name" value="EFG_V-like"/>
</dbReference>
<dbReference type="SUPFAM" id="SSF54980">
    <property type="entry name" value="EF-G C-terminal domain-like"/>
    <property type="match status" value="1"/>
</dbReference>
<dbReference type="EMBL" id="DMAI01000456">
    <property type="protein sequence ID" value="HAE51190.1"/>
    <property type="molecule type" value="Genomic_DNA"/>
</dbReference>
<proteinExistence type="predicted"/>
<feature type="domain" description="Elongation factor EFG" evidence="1">
    <location>
        <begin position="15"/>
        <end position="53"/>
    </location>
</feature>
<dbReference type="Pfam" id="PF00679">
    <property type="entry name" value="EFG_C"/>
    <property type="match status" value="1"/>
</dbReference>
<dbReference type="Proteomes" id="UP000257706">
    <property type="component" value="Unassembled WGS sequence"/>
</dbReference>
<dbReference type="GO" id="GO:0032561">
    <property type="term" value="F:guanyl ribonucleotide binding"/>
    <property type="evidence" value="ECO:0007669"/>
    <property type="project" value="UniProtKB-ARBA"/>
</dbReference>
<accession>A0A3B9ITV8</accession>
<feature type="non-terminal residue" evidence="2">
    <location>
        <position position="55"/>
    </location>
</feature>
<reference evidence="2 3" key="1">
    <citation type="journal article" date="2018" name="Nat. Biotechnol.">
        <title>A standardized bacterial taxonomy based on genome phylogeny substantially revises the tree of life.</title>
        <authorList>
            <person name="Parks D.H."/>
            <person name="Chuvochina M."/>
            <person name="Waite D.W."/>
            <person name="Rinke C."/>
            <person name="Skarshewski A."/>
            <person name="Chaumeil P.A."/>
            <person name="Hugenholtz P."/>
        </authorList>
    </citation>
    <scope>NUCLEOTIDE SEQUENCE [LARGE SCALE GENOMIC DNA]</scope>
    <source>
        <strain evidence="2">UBA8739</strain>
    </source>
</reference>
<feature type="non-terminal residue" evidence="2">
    <location>
        <position position="1"/>
    </location>
</feature>
<dbReference type="GO" id="GO:0017111">
    <property type="term" value="F:ribonucleoside triphosphate phosphatase activity"/>
    <property type="evidence" value="ECO:0007669"/>
    <property type="project" value="UniProtKB-ARBA"/>
</dbReference>
<comment type="caution">
    <text evidence="2">The sequence shown here is derived from an EMBL/GenBank/DDBJ whole genome shotgun (WGS) entry which is preliminary data.</text>
</comment>
<dbReference type="Gene3D" id="3.30.70.240">
    <property type="match status" value="1"/>
</dbReference>
<dbReference type="AlphaFoldDB" id="A0A3B9ITV8"/>
<gene>
    <name evidence="2" type="ORF">DCK97_27630</name>
</gene>
<evidence type="ECO:0000259" key="1">
    <source>
        <dbReference type="Pfam" id="PF00679"/>
    </source>
</evidence>
<protein>
    <recommendedName>
        <fullName evidence="1">Elongation factor EFG domain-containing protein</fullName>
    </recommendedName>
</protein>
<name>A0A3B9ITV8_9PROT</name>
<organism evidence="2 3">
    <name type="scientific">Tistrella mobilis</name>
    <dbReference type="NCBI Taxonomy" id="171437"/>
    <lineage>
        <taxon>Bacteria</taxon>
        <taxon>Pseudomonadati</taxon>
        <taxon>Pseudomonadota</taxon>
        <taxon>Alphaproteobacteria</taxon>
        <taxon>Geminicoccales</taxon>
        <taxon>Geminicoccaceae</taxon>
        <taxon>Tistrella</taxon>
    </lineage>
</organism>
<evidence type="ECO:0000313" key="3">
    <source>
        <dbReference type="Proteomes" id="UP000257706"/>
    </source>
</evidence>
<sequence>RPRVLFRENAETGQLEEPIEEVHIDVDEEYSGVVVEKMSLRRAEMTDMRPSGGGK</sequence>